<keyword evidence="2" id="KW-1185">Reference proteome</keyword>
<gene>
    <name evidence="1" type="ORF">C2845_PM08G19340</name>
</gene>
<organism evidence="1 2">
    <name type="scientific">Panicum miliaceum</name>
    <name type="common">Proso millet</name>
    <name type="synonym">Broomcorn millet</name>
    <dbReference type="NCBI Taxonomy" id="4540"/>
    <lineage>
        <taxon>Eukaryota</taxon>
        <taxon>Viridiplantae</taxon>
        <taxon>Streptophyta</taxon>
        <taxon>Embryophyta</taxon>
        <taxon>Tracheophyta</taxon>
        <taxon>Spermatophyta</taxon>
        <taxon>Magnoliopsida</taxon>
        <taxon>Liliopsida</taxon>
        <taxon>Poales</taxon>
        <taxon>Poaceae</taxon>
        <taxon>PACMAD clade</taxon>
        <taxon>Panicoideae</taxon>
        <taxon>Panicodae</taxon>
        <taxon>Paniceae</taxon>
        <taxon>Panicinae</taxon>
        <taxon>Panicum</taxon>
        <taxon>Panicum sect. Panicum</taxon>
    </lineage>
</organism>
<comment type="caution">
    <text evidence="1">The sequence shown here is derived from an EMBL/GenBank/DDBJ whole genome shotgun (WGS) entry which is preliminary data.</text>
</comment>
<dbReference type="EMBL" id="PQIB02000010">
    <property type="protein sequence ID" value="RLM91774.1"/>
    <property type="molecule type" value="Genomic_DNA"/>
</dbReference>
<accession>A0A3L6QXF8</accession>
<name>A0A3L6QXF8_PANMI</name>
<proteinExistence type="predicted"/>
<reference evidence="2" key="1">
    <citation type="journal article" date="2019" name="Nat. Commun.">
        <title>The genome of broomcorn millet.</title>
        <authorList>
            <person name="Zou C."/>
            <person name="Miki D."/>
            <person name="Li D."/>
            <person name="Tang Q."/>
            <person name="Xiao L."/>
            <person name="Rajput S."/>
            <person name="Deng P."/>
            <person name="Jia W."/>
            <person name="Huang R."/>
            <person name="Zhang M."/>
            <person name="Sun Y."/>
            <person name="Hu J."/>
            <person name="Fu X."/>
            <person name="Schnable P.S."/>
            <person name="Li F."/>
            <person name="Zhang H."/>
            <person name="Feng B."/>
            <person name="Zhu X."/>
            <person name="Liu R."/>
            <person name="Schnable J.C."/>
            <person name="Zhu J.-K."/>
            <person name="Zhang H."/>
        </authorList>
    </citation>
    <scope>NUCLEOTIDE SEQUENCE [LARGE SCALE GENOMIC DNA]</scope>
</reference>
<dbReference type="Proteomes" id="UP000275267">
    <property type="component" value="Unassembled WGS sequence"/>
</dbReference>
<dbReference type="AlphaFoldDB" id="A0A3L6QXF8"/>
<protein>
    <submittedName>
        <fullName evidence="1">Uncharacterized protein</fullName>
    </submittedName>
</protein>
<sequence length="119" mass="12894">MLCARFCPSLRPSPPARLLPSCSVPAMAGRARLAHSRCGQGWLAVLDPSWVRFPLGPLVSGSGRLLQLTETPENKPVEPTEIVEPEPGVEFVVEPEDNQGEPEIVFGHFYPADFGAGEE</sequence>
<evidence type="ECO:0000313" key="2">
    <source>
        <dbReference type="Proteomes" id="UP000275267"/>
    </source>
</evidence>
<evidence type="ECO:0000313" key="1">
    <source>
        <dbReference type="EMBL" id="RLM91774.1"/>
    </source>
</evidence>